<dbReference type="OrthoDB" id="68575at2759"/>
<dbReference type="Pfam" id="PF03358">
    <property type="entry name" value="FMN_red"/>
    <property type="match status" value="1"/>
</dbReference>
<comment type="catalytic activity">
    <reaction evidence="2">
        <text>a quinone + NADH + H(+) = a quinol + NAD(+)</text>
        <dbReference type="Rhea" id="RHEA:46160"/>
        <dbReference type="ChEBI" id="CHEBI:15378"/>
        <dbReference type="ChEBI" id="CHEBI:24646"/>
        <dbReference type="ChEBI" id="CHEBI:57540"/>
        <dbReference type="ChEBI" id="CHEBI:57945"/>
        <dbReference type="ChEBI" id="CHEBI:132124"/>
        <dbReference type="EC" id="1.6.5.2"/>
    </reaction>
</comment>
<evidence type="ECO:0000259" key="4">
    <source>
        <dbReference type="Pfam" id="PF03358"/>
    </source>
</evidence>
<dbReference type="EC" id="1.6.5.2" evidence="1"/>
<gene>
    <name evidence="5" type="ORF">CEUSTIGMA_g8587.t1</name>
</gene>
<dbReference type="GO" id="GO:0003955">
    <property type="term" value="F:NAD(P)H dehydrogenase (quinone) activity"/>
    <property type="evidence" value="ECO:0007669"/>
    <property type="project" value="UniProtKB-EC"/>
</dbReference>
<keyword evidence="6" id="KW-1185">Reference proteome</keyword>
<protein>
    <recommendedName>
        <fullName evidence="1">NAD(P)H dehydrogenase (quinone)</fullName>
        <ecNumber evidence="1">1.6.5.2</ecNumber>
    </recommendedName>
</protein>
<evidence type="ECO:0000256" key="2">
    <source>
        <dbReference type="ARBA" id="ARBA00047678"/>
    </source>
</evidence>
<dbReference type="Proteomes" id="UP000232323">
    <property type="component" value="Unassembled WGS sequence"/>
</dbReference>
<dbReference type="Gene3D" id="3.40.50.360">
    <property type="match status" value="1"/>
</dbReference>
<comment type="catalytic activity">
    <reaction evidence="3">
        <text>a quinone + NADPH + H(+) = a quinol + NADP(+)</text>
        <dbReference type="Rhea" id="RHEA:46164"/>
        <dbReference type="ChEBI" id="CHEBI:15378"/>
        <dbReference type="ChEBI" id="CHEBI:24646"/>
        <dbReference type="ChEBI" id="CHEBI:57783"/>
        <dbReference type="ChEBI" id="CHEBI:58349"/>
        <dbReference type="ChEBI" id="CHEBI:132124"/>
        <dbReference type="EC" id="1.6.5.2"/>
    </reaction>
</comment>
<dbReference type="STRING" id="1157962.A0A250XDK9"/>
<evidence type="ECO:0000313" key="6">
    <source>
        <dbReference type="Proteomes" id="UP000232323"/>
    </source>
</evidence>
<dbReference type="GO" id="GO:0005829">
    <property type="term" value="C:cytosol"/>
    <property type="evidence" value="ECO:0007669"/>
    <property type="project" value="TreeGrafter"/>
</dbReference>
<dbReference type="GO" id="GO:0010181">
    <property type="term" value="F:FMN binding"/>
    <property type="evidence" value="ECO:0007669"/>
    <property type="project" value="TreeGrafter"/>
</dbReference>
<dbReference type="InterPro" id="IPR050712">
    <property type="entry name" value="NAD(P)H-dep_reductase"/>
</dbReference>
<accession>A0A250XDK9</accession>
<dbReference type="PANTHER" id="PTHR30543">
    <property type="entry name" value="CHROMATE REDUCTASE"/>
    <property type="match status" value="1"/>
</dbReference>
<proteinExistence type="predicted"/>
<name>A0A250XDK9_9CHLO</name>
<dbReference type="AlphaFoldDB" id="A0A250XDK9"/>
<dbReference type="SUPFAM" id="SSF52218">
    <property type="entry name" value="Flavoproteins"/>
    <property type="match status" value="1"/>
</dbReference>
<sequence length="208" mass="22317">MICCDTDSVSTAMLKTPAIKLVGISGSVRKGSTNTGLLRAAKKNLPPNVTMEIVDLADIPIYNDDLWEGKSDDSALPESLRKFRAQVAAADAVVIACPEYNFSVSSTLKTALDWGSKNPNVFANKPGAILGAGGTFATVQAQNHLRQIGVFLGITFLNYPHLFAINRFAPPHNAHFDAATGEVIHEDLHKKISGIIEALVAYTIKQKA</sequence>
<comment type="caution">
    <text evidence="5">The sequence shown here is derived from an EMBL/GenBank/DDBJ whole genome shotgun (WGS) entry which is preliminary data.</text>
</comment>
<dbReference type="EMBL" id="BEGY01000061">
    <property type="protein sequence ID" value="GAX81154.1"/>
    <property type="molecule type" value="Genomic_DNA"/>
</dbReference>
<reference evidence="5 6" key="1">
    <citation type="submission" date="2017-08" db="EMBL/GenBank/DDBJ databases">
        <title>Acidophilic green algal genome provides insights into adaptation to an acidic environment.</title>
        <authorList>
            <person name="Hirooka S."/>
            <person name="Hirose Y."/>
            <person name="Kanesaki Y."/>
            <person name="Higuchi S."/>
            <person name="Fujiwara T."/>
            <person name="Onuma R."/>
            <person name="Era A."/>
            <person name="Ohbayashi R."/>
            <person name="Uzuka A."/>
            <person name="Nozaki H."/>
            <person name="Yoshikawa H."/>
            <person name="Miyagishima S.Y."/>
        </authorList>
    </citation>
    <scope>NUCLEOTIDE SEQUENCE [LARGE SCALE GENOMIC DNA]</scope>
    <source>
        <strain evidence="5 6">NIES-2499</strain>
    </source>
</reference>
<dbReference type="InterPro" id="IPR005025">
    <property type="entry name" value="FMN_Rdtase-like_dom"/>
</dbReference>
<evidence type="ECO:0000313" key="5">
    <source>
        <dbReference type="EMBL" id="GAX81154.1"/>
    </source>
</evidence>
<dbReference type="InterPro" id="IPR029039">
    <property type="entry name" value="Flavoprotein-like_sf"/>
</dbReference>
<feature type="domain" description="NADPH-dependent FMN reductase-like" evidence="4">
    <location>
        <begin position="20"/>
        <end position="159"/>
    </location>
</feature>
<evidence type="ECO:0000256" key="3">
    <source>
        <dbReference type="ARBA" id="ARBA00048983"/>
    </source>
</evidence>
<evidence type="ECO:0000256" key="1">
    <source>
        <dbReference type="ARBA" id="ARBA00012648"/>
    </source>
</evidence>
<organism evidence="5 6">
    <name type="scientific">Chlamydomonas eustigma</name>
    <dbReference type="NCBI Taxonomy" id="1157962"/>
    <lineage>
        <taxon>Eukaryota</taxon>
        <taxon>Viridiplantae</taxon>
        <taxon>Chlorophyta</taxon>
        <taxon>core chlorophytes</taxon>
        <taxon>Chlorophyceae</taxon>
        <taxon>CS clade</taxon>
        <taxon>Chlamydomonadales</taxon>
        <taxon>Chlamydomonadaceae</taxon>
        <taxon>Chlamydomonas</taxon>
    </lineage>
</organism>
<dbReference type="PANTHER" id="PTHR30543:SF21">
    <property type="entry name" value="NAD(P)H-DEPENDENT FMN REDUCTASE LOT6"/>
    <property type="match status" value="1"/>
</dbReference>